<keyword evidence="2" id="KW-0472">Membrane</keyword>
<evidence type="ECO:0000256" key="2">
    <source>
        <dbReference type="ARBA" id="ARBA00023136"/>
    </source>
</evidence>
<feature type="domain" description="POTRA" evidence="4">
    <location>
        <begin position="6"/>
        <end position="74"/>
    </location>
</feature>
<evidence type="ECO:0000313" key="5">
    <source>
        <dbReference type="EMBL" id="SVA92079.1"/>
    </source>
</evidence>
<dbReference type="Pfam" id="PF01103">
    <property type="entry name" value="Omp85"/>
    <property type="match status" value="1"/>
</dbReference>
<comment type="subcellular location">
    <subcellularLocation>
        <location evidence="1">Membrane</location>
    </subcellularLocation>
</comment>
<reference evidence="5" key="1">
    <citation type="submission" date="2018-05" db="EMBL/GenBank/DDBJ databases">
        <authorList>
            <person name="Lanie J.A."/>
            <person name="Ng W.-L."/>
            <person name="Kazmierczak K.M."/>
            <person name="Andrzejewski T.M."/>
            <person name="Davidsen T.M."/>
            <person name="Wayne K.J."/>
            <person name="Tettelin H."/>
            <person name="Glass J.I."/>
            <person name="Rusch D."/>
            <person name="Podicherti R."/>
            <person name="Tsui H.-C.T."/>
            <person name="Winkler M.E."/>
        </authorList>
    </citation>
    <scope>NUCLEOTIDE SEQUENCE</scope>
</reference>
<dbReference type="InterPro" id="IPR010827">
    <property type="entry name" value="BamA/TamA_POTRA"/>
</dbReference>
<proteinExistence type="predicted"/>
<name>A0A381ZSA0_9ZZZZ</name>
<evidence type="ECO:0000259" key="3">
    <source>
        <dbReference type="Pfam" id="PF01103"/>
    </source>
</evidence>
<protein>
    <recommendedName>
        <fullName evidence="6">POTRA domain-containing protein</fullName>
    </recommendedName>
</protein>
<organism evidence="5">
    <name type="scientific">marine metagenome</name>
    <dbReference type="NCBI Taxonomy" id="408172"/>
    <lineage>
        <taxon>unclassified sequences</taxon>
        <taxon>metagenomes</taxon>
        <taxon>ecological metagenomes</taxon>
    </lineage>
</organism>
<evidence type="ECO:0000256" key="1">
    <source>
        <dbReference type="ARBA" id="ARBA00004370"/>
    </source>
</evidence>
<gene>
    <name evidence="5" type="ORF">METZ01_LOCUS144933</name>
</gene>
<accession>A0A381ZSA0</accession>
<dbReference type="Pfam" id="PF07244">
    <property type="entry name" value="POTRA"/>
    <property type="match status" value="1"/>
</dbReference>
<evidence type="ECO:0008006" key="6">
    <source>
        <dbReference type="Google" id="ProtNLM"/>
    </source>
</evidence>
<sequence>MDYKPMISSIEFRGNDKTKDYIIEREIQHQINTVLDSSLAEEDRNRLDNLGLFSEVKWQAVPLENGTAVLQYSIIESIQKTPPAAFPTYDEKTGWSITGGWIIQNFRGRNQHLSIGGSIGAEDSYGLYFSDPWMFGNHVSLDLELGRTFFEHLFLDRSVASSGFELELGRWFGEHVKTMIGTGLEQKKFSNPLDTLSFSYIAPQWSIAYDTRDIFWNPGQGFHFLHFFYWKLDRTNEEKSALIWRQSYSTFISLGSNPKKLVLAMNITAHRRWGGKHDVWLKYFGGSYSVRGWPLPDRGSYSPSRQSFRFGHEYVHASLELRKDIIPKFAT</sequence>
<dbReference type="Gene3D" id="2.40.160.50">
    <property type="entry name" value="membrane protein fhac: a member of the omp85/tpsb transporter family"/>
    <property type="match status" value="1"/>
</dbReference>
<evidence type="ECO:0000259" key="4">
    <source>
        <dbReference type="Pfam" id="PF07244"/>
    </source>
</evidence>
<dbReference type="GO" id="GO:0019867">
    <property type="term" value="C:outer membrane"/>
    <property type="evidence" value="ECO:0007669"/>
    <property type="project" value="InterPro"/>
</dbReference>
<dbReference type="Gene3D" id="3.10.20.310">
    <property type="entry name" value="membrane protein fhac"/>
    <property type="match status" value="1"/>
</dbReference>
<feature type="non-terminal residue" evidence="5">
    <location>
        <position position="331"/>
    </location>
</feature>
<dbReference type="InterPro" id="IPR000184">
    <property type="entry name" value="Bac_surfAg_D15"/>
</dbReference>
<dbReference type="EMBL" id="UINC01022450">
    <property type="protein sequence ID" value="SVA92079.1"/>
    <property type="molecule type" value="Genomic_DNA"/>
</dbReference>
<dbReference type="AlphaFoldDB" id="A0A381ZSA0"/>
<feature type="domain" description="Bacterial surface antigen (D15)" evidence="3">
    <location>
        <begin position="105"/>
        <end position="325"/>
    </location>
</feature>